<name>A0AC35U215_9BILA</name>
<reference evidence="2" key="1">
    <citation type="submission" date="2016-11" db="UniProtKB">
        <authorList>
            <consortium name="WormBaseParasite"/>
        </authorList>
    </citation>
    <scope>IDENTIFICATION</scope>
    <source>
        <strain evidence="2">KR3021</strain>
    </source>
</reference>
<accession>A0AC35U215</accession>
<evidence type="ECO:0000313" key="2">
    <source>
        <dbReference type="WBParaSite" id="RSKR_0000693200.1"/>
    </source>
</evidence>
<dbReference type="WBParaSite" id="RSKR_0000693200.1">
    <property type="protein sequence ID" value="RSKR_0000693200.1"/>
    <property type="gene ID" value="RSKR_0000693200"/>
</dbReference>
<dbReference type="Proteomes" id="UP000095286">
    <property type="component" value="Unplaced"/>
</dbReference>
<protein>
    <submittedName>
        <fullName evidence="2">Neur_chan_LBD domain-containing protein</fullName>
    </submittedName>
</protein>
<evidence type="ECO:0000313" key="1">
    <source>
        <dbReference type="Proteomes" id="UP000095286"/>
    </source>
</evidence>
<organism evidence="1 2">
    <name type="scientific">Rhabditophanes sp. KR3021</name>
    <dbReference type="NCBI Taxonomy" id="114890"/>
    <lineage>
        <taxon>Eukaryota</taxon>
        <taxon>Metazoa</taxon>
        <taxon>Ecdysozoa</taxon>
        <taxon>Nematoda</taxon>
        <taxon>Chromadorea</taxon>
        <taxon>Rhabditida</taxon>
        <taxon>Tylenchina</taxon>
        <taxon>Panagrolaimomorpha</taxon>
        <taxon>Strongyloidoidea</taxon>
        <taxon>Alloionematidae</taxon>
        <taxon>Rhabditophanes</taxon>
    </lineage>
</organism>
<sequence length="367" mass="42489">MIWHDPMLNFEAYEGAHCLQNLSLSYRMVESIWNPSVCIVNSKSSRIHESPVPNVFMAIFSNGTVWINYRIALESPCEFDFSLFPMDRIVCSLHIESYSFNVGKCRLHWKRVGVPIVIEEIRLPDFTHTKYTHEKKNYFYPAGDWDRQQLPARITLTISSLMSLTLQNANVSKQLPKVSYLKAIDVFMFTNIGYIFLSIVELAVVGMLEKEKKDLEMKEKGKRFTFAKGIAKSMTKSFRDRSSKTNRHHHVLTAAPSDPDSYTRNLWTRELAKTSTFHQVQQPDPIDDATLSLTKSKELERRKNIFKSSNESDKQSNQKSRTNSTTFVQKWNSEDMDKLARKVFPLSYCCVNLVYWMYVTAKAQEGA</sequence>
<proteinExistence type="predicted"/>